<dbReference type="RefSeq" id="XP_050943190.1">
    <property type="nucleotide sequence ID" value="XM_051087233.1"/>
</dbReference>
<evidence type="ECO:0000256" key="1">
    <source>
        <dbReference type="ARBA" id="ARBA00004541"/>
    </source>
</evidence>
<dbReference type="RefSeq" id="XP_050943184.1">
    <property type="nucleotide sequence ID" value="XM_051087227.1"/>
</dbReference>
<dbReference type="RefSeq" id="XP_050943185.1">
    <property type="nucleotide sequence ID" value="XM_051087228.1"/>
</dbReference>
<evidence type="ECO:0000313" key="18">
    <source>
        <dbReference type="RefSeq" id="XP_050943192.1"/>
    </source>
</evidence>
<evidence type="ECO:0000313" key="11">
    <source>
        <dbReference type="RefSeq" id="XP_050943184.1"/>
    </source>
</evidence>
<dbReference type="Pfam" id="PF05617">
    <property type="entry name" value="Prolamin_like"/>
    <property type="match status" value="1"/>
</dbReference>
<evidence type="ECO:0000256" key="7">
    <source>
        <dbReference type="ARBA" id="ARBA00034457"/>
    </source>
</evidence>
<evidence type="ECO:0000256" key="3">
    <source>
        <dbReference type="ARBA" id="ARBA00022525"/>
    </source>
</evidence>
<sequence>MFWIGSLFSAARPCPSSILGPVKAMVFSSTVEASRGDAEVSPAARIKLDGAFDCLRSLPQLGKCIDDIRAIFRNRHKWKISLNCCHAIKNTEHECWPEYLNLMGFTAKEIGIIDENCKIN</sequence>
<evidence type="ECO:0000256" key="8">
    <source>
        <dbReference type="ARBA" id="ARBA00034484"/>
    </source>
</evidence>
<accession>A0ABM3KZI0</accession>
<evidence type="ECO:0000313" key="14">
    <source>
        <dbReference type="RefSeq" id="XP_050943188.1"/>
    </source>
</evidence>
<evidence type="ECO:0000313" key="12">
    <source>
        <dbReference type="RefSeq" id="XP_050943185.1"/>
    </source>
</evidence>
<keyword evidence="4" id="KW-0732">Signal</keyword>
<dbReference type="PANTHER" id="PTHR35293:SF1">
    <property type="entry name" value="EGG CELL-SECRETED PROTEIN 1.5"/>
    <property type="match status" value="1"/>
</dbReference>
<dbReference type="RefSeq" id="XP_050943192.1">
    <property type="nucleotide sequence ID" value="XM_051087235.1"/>
</dbReference>
<evidence type="ECO:0000259" key="9">
    <source>
        <dbReference type="Pfam" id="PF05617"/>
    </source>
</evidence>
<evidence type="ECO:0000313" key="15">
    <source>
        <dbReference type="RefSeq" id="XP_050943189.1"/>
    </source>
</evidence>
<dbReference type="InterPro" id="IPR044711">
    <property type="entry name" value="EC11-15"/>
</dbReference>
<dbReference type="Proteomes" id="UP001652600">
    <property type="component" value="Chromosome 7"/>
</dbReference>
<evidence type="ECO:0000313" key="16">
    <source>
        <dbReference type="RefSeq" id="XP_050943190.1"/>
    </source>
</evidence>
<comment type="similarity">
    <text evidence="8">Belongs to the plant egg cell-secreted peptide family.</text>
</comment>
<dbReference type="GeneID" id="127150179"/>
<evidence type="ECO:0000313" key="13">
    <source>
        <dbReference type="RefSeq" id="XP_050943187.1"/>
    </source>
</evidence>
<dbReference type="PANTHER" id="PTHR35293">
    <property type="entry name" value="EGG CELL-SECRETED PROTEIN 1.5"/>
    <property type="match status" value="1"/>
</dbReference>
<name>A0ABM3KZI0_CUCME</name>
<keyword evidence="10" id="KW-1185">Reference proteome</keyword>
<dbReference type="RefSeq" id="XP_050943191.1">
    <property type="nucleotide sequence ID" value="XM_051087234.1"/>
</dbReference>
<evidence type="ECO:0000256" key="4">
    <source>
        <dbReference type="ARBA" id="ARBA00022729"/>
    </source>
</evidence>
<evidence type="ECO:0000256" key="6">
    <source>
        <dbReference type="ARBA" id="ARBA00023329"/>
    </source>
</evidence>
<evidence type="ECO:0000256" key="5">
    <source>
        <dbReference type="ARBA" id="ARBA00023279"/>
    </source>
</evidence>
<keyword evidence="3" id="KW-0964">Secreted</keyword>
<feature type="domain" description="Prolamin-like" evidence="9">
    <location>
        <begin position="53"/>
        <end position="117"/>
    </location>
</feature>
<dbReference type="RefSeq" id="XP_050943189.1">
    <property type="nucleotide sequence ID" value="XM_051087232.1"/>
</dbReference>
<dbReference type="RefSeq" id="XP_050943188.1">
    <property type="nucleotide sequence ID" value="XM_051087231.1"/>
</dbReference>
<dbReference type="RefSeq" id="XP_050943187.1">
    <property type="nucleotide sequence ID" value="XM_051087230.1"/>
</dbReference>
<keyword evidence="5" id="KW-0278">Fertilization</keyword>
<evidence type="ECO:0000256" key="2">
    <source>
        <dbReference type="ARBA" id="ARBA00004613"/>
    </source>
</evidence>
<evidence type="ECO:0000313" key="10">
    <source>
        <dbReference type="Proteomes" id="UP001652600"/>
    </source>
</evidence>
<comment type="function">
    <text evidence="7">Involved in the regulation of gamete interactions during the double fertilization and to prevent multiple-pollen tube attraction; mediates the redistribution of the gamete fusogen HAP2/GCS1 to the cell surface after secretion upon sperm arrival.</text>
</comment>
<evidence type="ECO:0000313" key="17">
    <source>
        <dbReference type="RefSeq" id="XP_050943191.1"/>
    </source>
</evidence>
<reference evidence="11 12" key="1">
    <citation type="submission" date="2025-05" db="UniProtKB">
        <authorList>
            <consortium name="RefSeq"/>
        </authorList>
    </citation>
    <scope>IDENTIFICATION</scope>
    <source>
        <tissue evidence="11 12">Stem</tissue>
    </source>
</reference>
<proteinExistence type="inferred from homology"/>
<gene>
    <name evidence="15" type="primary">LOC127150179</name>
    <name evidence="11" type="synonym">LOC103504394</name>
    <name evidence="12" type="synonym">LOC127150176</name>
    <name evidence="13" type="synonym">LOC127150177</name>
    <name evidence="14" type="synonym">LOC127150178</name>
    <name evidence="16" type="synonym">LOC127150180</name>
    <name evidence="17" type="synonym">LOC127150181</name>
    <name evidence="18" type="synonym">LOC127150182</name>
</gene>
<dbReference type="InterPro" id="IPR008502">
    <property type="entry name" value="Prolamin-like"/>
</dbReference>
<keyword evidence="6" id="KW-0968">Cytoplasmic vesicle</keyword>
<comment type="subcellular location">
    <subcellularLocation>
        <location evidence="1">Cytoplasmic vesicle</location>
    </subcellularLocation>
    <subcellularLocation>
        <location evidence="2">Secreted</location>
    </subcellularLocation>
</comment>
<organism evidence="10 15">
    <name type="scientific">Cucumis melo</name>
    <name type="common">Muskmelon</name>
    <dbReference type="NCBI Taxonomy" id="3656"/>
    <lineage>
        <taxon>Eukaryota</taxon>
        <taxon>Viridiplantae</taxon>
        <taxon>Streptophyta</taxon>
        <taxon>Embryophyta</taxon>
        <taxon>Tracheophyta</taxon>
        <taxon>Spermatophyta</taxon>
        <taxon>Magnoliopsida</taxon>
        <taxon>eudicotyledons</taxon>
        <taxon>Gunneridae</taxon>
        <taxon>Pentapetalae</taxon>
        <taxon>rosids</taxon>
        <taxon>fabids</taxon>
        <taxon>Cucurbitales</taxon>
        <taxon>Cucurbitaceae</taxon>
        <taxon>Benincaseae</taxon>
        <taxon>Cucumis</taxon>
    </lineage>
</organism>
<protein>
    <submittedName>
        <fullName evidence="11 12">Egg cell-secreted protein 1.2-like</fullName>
    </submittedName>
</protein>